<dbReference type="Proteomes" id="UP000887116">
    <property type="component" value="Unassembled WGS sequence"/>
</dbReference>
<name>A0A8X6LYG0_TRICU</name>
<proteinExistence type="predicted"/>
<feature type="compositionally biased region" description="Polar residues" evidence="1">
    <location>
        <begin position="33"/>
        <end position="59"/>
    </location>
</feature>
<reference evidence="2" key="1">
    <citation type="submission" date="2020-07" db="EMBL/GenBank/DDBJ databases">
        <title>Multicomponent nature underlies the extraordinary mechanical properties of spider dragline silk.</title>
        <authorList>
            <person name="Kono N."/>
            <person name="Nakamura H."/>
            <person name="Mori M."/>
            <person name="Yoshida Y."/>
            <person name="Ohtoshi R."/>
            <person name="Malay A.D."/>
            <person name="Moran D.A.P."/>
            <person name="Tomita M."/>
            <person name="Numata K."/>
            <person name="Arakawa K."/>
        </authorList>
    </citation>
    <scope>NUCLEOTIDE SEQUENCE</scope>
</reference>
<evidence type="ECO:0000256" key="1">
    <source>
        <dbReference type="SAM" id="MobiDB-lite"/>
    </source>
</evidence>
<feature type="compositionally biased region" description="Basic and acidic residues" evidence="1">
    <location>
        <begin position="18"/>
        <end position="27"/>
    </location>
</feature>
<dbReference type="EMBL" id="BMAO01018677">
    <property type="protein sequence ID" value="GFR25297.1"/>
    <property type="molecule type" value="Genomic_DNA"/>
</dbReference>
<sequence>MILKNKYLMQCLRAEIRDSESHDEELQSGRLLSDTSVQPQFLNRTSESPNQVSSLNENSEFVPVMEKAELNKN</sequence>
<keyword evidence="3" id="KW-1185">Reference proteome</keyword>
<comment type="caution">
    <text evidence="2">The sequence shown here is derived from an EMBL/GenBank/DDBJ whole genome shotgun (WGS) entry which is preliminary data.</text>
</comment>
<evidence type="ECO:0000313" key="2">
    <source>
        <dbReference type="EMBL" id="GFR25297.1"/>
    </source>
</evidence>
<organism evidence="2 3">
    <name type="scientific">Trichonephila clavata</name>
    <name type="common">Joro spider</name>
    <name type="synonym">Nephila clavata</name>
    <dbReference type="NCBI Taxonomy" id="2740835"/>
    <lineage>
        <taxon>Eukaryota</taxon>
        <taxon>Metazoa</taxon>
        <taxon>Ecdysozoa</taxon>
        <taxon>Arthropoda</taxon>
        <taxon>Chelicerata</taxon>
        <taxon>Arachnida</taxon>
        <taxon>Araneae</taxon>
        <taxon>Araneomorphae</taxon>
        <taxon>Entelegynae</taxon>
        <taxon>Araneoidea</taxon>
        <taxon>Nephilidae</taxon>
        <taxon>Trichonephila</taxon>
    </lineage>
</organism>
<dbReference type="AlphaFoldDB" id="A0A8X6LYG0"/>
<accession>A0A8X6LYG0</accession>
<protein>
    <submittedName>
        <fullName evidence="2">Uncharacterized protein</fullName>
    </submittedName>
</protein>
<feature type="region of interest" description="Disordered" evidence="1">
    <location>
        <begin position="18"/>
        <end position="73"/>
    </location>
</feature>
<evidence type="ECO:0000313" key="3">
    <source>
        <dbReference type="Proteomes" id="UP000887116"/>
    </source>
</evidence>
<gene>
    <name evidence="2" type="ORF">TNCT_444401</name>
</gene>